<evidence type="ECO:0000313" key="2">
    <source>
        <dbReference type="Proteomes" id="UP000297245"/>
    </source>
</evidence>
<evidence type="ECO:0000313" key="1">
    <source>
        <dbReference type="EMBL" id="THU84218.1"/>
    </source>
</evidence>
<gene>
    <name evidence="1" type="ORF">K435DRAFT_870487</name>
</gene>
<dbReference type="EMBL" id="ML179613">
    <property type="protein sequence ID" value="THU84218.1"/>
    <property type="molecule type" value="Genomic_DNA"/>
</dbReference>
<organism evidence="1 2">
    <name type="scientific">Dendrothele bispora (strain CBS 962.96)</name>
    <dbReference type="NCBI Taxonomy" id="1314807"/>
    <lineage>
        <taxon>Eukaryota</taxon>
        <taxon>Fungi</taxon>
        <taxon>Dikarya</taxon>
        <taxon>Basidiomycota</taxon>
        <taxon>Agaricomycotina</taxon>
        <taxon>Agaricomycetes</taxon>
        <taxon>Agaricomycetidae</taxon>
        <taxon>Agaricales</taxon>
        <taxon>Agaricales incertae sedis</taxon>
        <taxon>Dendrothele</taxon>
    </lineage>
</organism>
<reference evidence="1 2" key="1">
    <citation type="journal article" date="2019" name="Nat. Ecol. Evol.">
        <title>Megaphylogeny resolves global patterns of mushroom evolution.</title>
        <authorList>
            <person name="Varga T."/>
            <person name="Krizsan K."/>
            <person name="Foldi C."/>
            <person name="Dima B."/>
            <person name="Sanchez-Garcia M."/>
            <person name="Sanchez-Ramirez S."/>
            <person name="Szollosi G.J."/>
            <person name="Szarkandi J.G."/>
            <person name="Papp V."/>
            <person name="Albert L."/>
            <person name="Andreopoulos W."/>
            <person name="Angelini C."/>
            <person name="Antonin V."/>
            <person name="Barry K.W."/>
            <person name="Bougher N.L."/>
            <person name="Buchanan P."/>
            <person name="Buyck B."/>
            <person name="Bense V."/>
            <person name="Catcheside P."/>
            <person name="Chovatia M."/>
            <person name="Cooper J."/>
            <person name="Damon W."/>
            <person name="Desjardin D."/>
            <person name="Finy P."/>
            <person name="Geml J."/>
            <person name="Haridas S."/>
            <person name="Hughes K."/>
            <person name="Justo A."/>
            <person name="Karasinski D."/>
            <person name="Kautmanova I."/>
            <person name="Kiss B."/>
            <person name="Kocsube S."/>
            <person name="Kotiranta H."/>
            <person name="LaButti K.M."/>
            <person name="Lechner B.E."/>
            <person name="Liimatainen K."/>
            <person name="Lipzen A."/>
            <person name="Lukacs Z."/>
            <person name="Mihaltcheva S."/>
            <person name="Morgado L.N."/>
            <person name="Niskanen T."/>
            <person name="Noordeloos M.E."/>
            <person name="Ohm R.A."/>
            <person name="Ortiz-Santana B."/>
            <person name="Ovrebo C."/>
            <person name="Racz N."/>
            <person name="Riley R."/>
            <person name="Savchenko A."/>
            <person name="Shiryaev A."/>
            <person name="Soop K."/>
            <person name="Spirin V."/>
            <person name="Szebenyi C."/>
            <person name="Tomsovsky M."/>
            <person name="Tulloss R.E."/>
            <person name="Uehling J."/>
            <person name="Grigoriev I.V."/>
            <person name="Vagvolgyi C."/>
            <person name="Papp T."/>
            <person name="Martin F.M."/>
            <person name="Miettinen O."/>
            <person name="Hibbett D.S."/>
            <person name="Nagy L.G."/>
        </authorList>
    </citation>
    <scope>NUCLEOTIDE SEQUENCE [LARGE SCALE GENOMIC DNA]</scope>
    <source>
        <strain evidence="1 2">CBS 962.96</strain>
    </source>
</reference>
<proteinExistence type="predicted"/>
<accession>A0A4S8L7S2</accession>
<name>A0A4S8L7S2_DENBC</name>
<protein>
    <submittedName>
        <fullName evidence="1">Uncharacterized protein</fullName>
    </submittedName>
</protein>
<sequence length="132" mass="15010">MEEKGLIRFVTLSNFSVPSFETEEIRGHFLEPLSTHDEEAEQLKLESESDYLFMQAMEEEMEAQDNDAANTNVIEMMRRMGIDVDSGEDFIDSENLVLPTAAIDNNMDYSPYPNKLQSLQTFAMVIAEKATS</sequence>
<dbReference type="AlphaFoldDB" id="A0A4S8L7S2"/>
<dbReference type="Proteomes" id="UP000297245">
    <property type="component" value="Unassembled WGS sequence"/>
</dbReference>
<keyword evidence="2" id="KW-1185">Reference proteome</keyword>